<evidence type="ECO:0000256" key="1">
    <source>
        <dbReference type="SAM" id="MobiDB-lite"/>
    </source>
</evidence>
<reference evidence="2" key="1">
    <citation type="submission" date="2021-03" db="EMBL/GenBank/DDBJ databases">
        <title>Draft genome sequence of rust myrtle Austropuccinia psidii MF-1, a brazilian biotype.</title>
        <authorList>
            <person name="Quecine M.C."/>
            <person name="Pachon D.M.R."/>
            <person name="Bonatelli M.L."/>
            <person name="Correr F.H."/>
            <person name="Franceschini L.M."/>
            <person name="Leite T.F."/>
            <person name="Margarido G.R.A."/>
            <person name="Almeida C.A."/>
            <person name="Ferrarezi J.A."/>
            <person name="Labate C.A."/>
        </authorList>
    </citation>
    <scope>NUCLEOTIDE SEQUENCE</scope>
    <source>
        <strain evidence="2">MF-1</strain>
    </source>
</reference>
<gene>
    <name evidence="2" type="ORF">O181_007324</name>
</gene>
<keyword evidence="3" id="KW-1185">Reference proteome</keyword>
<comment type="caution">
    <text evidence="2">The sequence shown here is derived from an EMBL/GenBank/DDBJ whole genome shotgun (WGS) entry which is preliminary data.</text>
</comment>
<accession>A0A9Q3BKP7</accession>
<evidence type="ECO:0000313" key="2">
    <source>
        <dbReference type="EMBL" id="MBW0467609.1"/>
    </source>
</evidence>
<protein>
    <submittedName>
        <fullName evidence="2">Uncharacterized protein</fullName>
    </submittedName>
</protein>
<feature type="region of interest" description="Disordered" evidence="1">
    <location>
        <begin position="1"/>
        <end position="20"/>
    </location>
</feature>
<proteinExistence type="predicted"/>
<dbReference type="EMBL" id="AVOT02001633">
    <property type="protein sequence ID" value="MBW0467609.1"/>
    <property type="molecule type" value="Genomic_DNA"/>
</dbReference>
<name>A0A9Q3BKP7_9BASI</name>
<dbReference type="Proteomes" id="UP000765509">
    <property type="component" value="Unassembled WGS sequence"/>
</dbReference>
<sequence>MSASTCSKKAADNDAEPKPISNEEVFSLLDSLKSDVLSLNSACSSDAAKMQSPQMVLSSPPPAFSPYTSLQHHTTSVYDCFMQEPYCSANCFGPLNSDSSNFAECVSL</sequence>
<evidence type="ECO:0000313" key="3">
    <source>
        <dbReference type="Proteomes" id="UP000765509"/>
    </source>
</evidence>
<dbReference type="AlphaFoldDB" id="A0A9Q3BKP7"/>
<organism evidence="2 3">
    <name type="scientific">Austropuccinia psidii MF-1</name>
    <dbReference type="NCBI Taxonomy" id="1389203"/>
    <lineage>
        <taxon>Eukaryota</taxon>
        <taxon>Fungi</taxon>
        <taxon>Dikarya</taxon>
        <taxon>Basidiomycota</taxon>
        <taxon>Pucciniomycotina</taxon>
        <taxon>Pucciniomycetes</taxon>
        <taxon>Pucciniales</taxon>
        <taxon>Sphaerophragmiaceae</taxon>
        <taxon>Austropuccinia</taxon>
    </lineage>
</organism>